<dbReference type="SFLD" id="SFLDG01129">
    <property type="entry name" value="C1.5:_HAD__Beta-PGM__Phosphata"/>
    <property type="match status" value="1"/>
</dbReference>
<dbReference type="SFLD" id="SFLDS00003">
    <property type="entry name" value="Haloacid_Dehalogenase"/>
    <property type="match status" value="1"/>
</dbReference>
<dbReference type="PANTHER" id="PTHR43481">
    <property type="entry name" value="FRUCTOSE-1-PHOSPHATE PHOSPHATASE"/>
    <property type="match status" value="1"/>
</dbReference>
<dbReference type="RefSeq" id="WP_073079038.1">
    <property type="nucleotide sequence ID" value="NZ_FQXV01000007.1"/>
</dbReference>
<evidence type="ECO:0000313" key="2">
    <source>
        <dbReference type="Proteomes" id="UP000183995"/>
    </source>
</evidence>
<dbReference type="InterPro" id="IPR036412">
    <property type="entry name" value="HAD-like_sf"/>
</dbReference>
<dbReference type="Gene3D" id="1.10.150.240">
    <property type="entry name" value="Putative phosphatase, domain 2"/>
    <property type="match status" value="1"/>
</dbReference>
<keyword evidence="2" id="KW-1185">Reference proteome</keyword>
<protein>
    <submittedName>
        <fullName evidence="1">Haloacid dehalogenase superfamily, subfamily IA, variant 3 with third motif having DD or ED</fullName>
    </submittedName>
</protein>
<dbReference type="Pfam" id="PF00702">
    <property type="entry name" value="Hydrolase"/>
    <property type="match status" value="1"/>
</dbReference>
<dbReference type="EMBL" id="FQXV01000007">
    <property type="protein sequence ID" value="SHI08060.1"/>
    <property type="molecule type" value="Genomic_DNA"/>
</dbReference>
<organism evidence="1 2">
    <name type="scientific">Sporobacter termitidis DSM 10068</name>
    <dbReference type="NCBI Taxonomy" id="1123282"/>
    <lineage>
        <taxon>Bacteria</taxon>
        <taxon>Bacillati</taxon>
        <taxon>Bacillota</taxon>
        <taxon>Clostridia</taxon>
        <taxon>Eubacteriales</taxon>
        <taxon>Oscillospiraceae</taxon>
        <taxon>Sporobacter</taxon>
    </lineage>
</organism>
<dbReference type="InterPro" id="IPR006439">
    <property type="entry name" value="HAD-SF_hydro_IA"/>
</dbReference>
<dbReference type="STRING" id="1123282.SAMN02745823_02318"/>
<gene>
    <name evidence="1" type="ORF">SAMN02745823_02318</name>
</gene>
<evidence type="ECO:0000313" key="1">
    <source>
        <dbReference type="EMBL" id="SHI08060.1"/>
    </source>
</evidence>
<dbReference type="InterPro" id="IPR023214">
    <property type="entry name" value="HAD_sf"/>
</dbReference>
<dbReference type="NCBIfam" id="TIGR01509">
    <property type="entry name" value="HAD-SF-IA-v3"/>
    <property type="match status" value="1"/>
</dbReference>
<dbReference type="CDD" id="cd07505">
    <property type="entry name" value="HAD_BPGM-like"/>
    <property type="match status" value="1"/>
</dbReference>
<dbReference type="SUPFAM" id="SSF56784">
    <property type="entry name" value="HAD-like"/>
    <property type="match status" value="1"/>
</dbReference>
<name>A0A1M5Y7K5_9FIRM</name>
<dbReference type="PANTHER" id="PTHR43481:SF4">
    <property type="entry name" value="GLYCEROL-1-PHOSPHATE PHOSPHOHYDROLASE 1-RELATED"/>
    <property type="match status" value="1"/>
</dbReference>
<dbReference type="AlphaFoldDB" id="A0A1M5Y7K5"/>
<reference evidence="1 2" key="1">
    <citation type="submission" date="2016-11" db="EMBL/GenBank/DDBJ databases">
        <authorList>
            <person name="Jaros S."/>
            <person name="Januszkiewicz K."/>
            <person name="Wedrychowicz H."/>
        </authorList>
    </citation>
    <scope>NUCLEOTIDE SEQUENCE [LARGE SCALE GENOMIC DNA]</scope>
    <source>
        <strain evidence="1 2">DSM 10068</strain>
    </source>
</reference>
<dbReference type="OrthoDB" id="9797743at2"/>
<dbReference type="SFLD" id="SFLDG01135">
    <property type="entry name" value="C1.5.6:_HAD__Beta-PGM__Phospha"/>
    <property type="match status" value="1"/>
</dbReference>
<dbReference type="InterPro" id="IPR023198">
    <property type="entry name" value="PGP-like_dom2"/>
</dbReference>
<dbReference type="Gene3D" id="3.40.50.1000">
    <property type="entry name" value="HAD superfamily/HAD-like"/>
    <property type="match status" value="1"/>
</dbReference>
<dbReference type="GO" id="GO:0050308">
    <property type="term" value="F:sugar-phosphatase activity"/>
    <property type="evidence" value="ECO:0007669"/>
    <property type="project" value="TreeGrafter"/>
</dbReference>
<dbReference type="PRINTS" id="PR00413">
    <property type="entry name" value="HADHALOGNASE"/>
</dbReference>
<accession>A0A1M5Y7K5</accession>
<dbReference type="InterPro" id="IPR051806">
    <property type="entry name" value="HAD-like_SPP"/>
</dbReference>
<proteinExistence type="predicted"/>
<sequence>MTECVIFDMDGVLFDSERLYARAWRQLGAALGLQDIDNAIKYCVGRNGGDIRAYLLSKYGEDFQAEQFALDLRKAFLDIVRAEGLPLKPGVVALLDWLRGRGCRLALATSSGKNSAAGNLEGAGLTKYFSAVVTGDMLVHGKPAPDIYLLACEKLGTPPQSCYAVEDSPNGVRSAHAAGLRTILVPDMVEITEEIEKLAYKKFDSLIEVKAYFEKNLI</sequence>
<dbReference type="Proteomes" id="UP000183995">
    <property type="component" value="Unassembled WGS sequence"/>
</dbReference>